<dbReference type="Proteomes" id="UP000012065">
    <property type="component" value="Unassembled WGS sequence"/>
</dbReference>
<evidence type="ECO:0000313" key="3">
    <source>
        <dbReference type="Proteomes" id="UP000012065"/>
    </source>
</evidence>
<protein>
    <submittedName>
        <fullName evidence="2">Uncharacterized protein</fullName>
    </submittedName>
</protein>
<proteinExistence type="predicted"/>
<feature type="region of interest" description="Disordered" evidence="1">
    <location>
        <begin position="14"/>
        <end position="68"/>
    </location>
</feature>
<name>M5BYA6_THACB</name>
<gene>
    <name evidence="2" type="ORF">BN14_06210</name>
</gene>
<accession>M5BYA6</accession>
<dbReference type="HOGENOM" id="CLU_2135244_0_0_1"/>
<dbReference type="EMBL" id="CAOJ01009405">
    <property type="protein sequence ID" value="CCO32156.1"/>
    <property type="molecule type" value="Genomic_DNA"/>
</dbReference>
<evidence type="ECO:0000313" key="2">
    <source>
        <dbReference type="EMBL" id="CCO32156.1"/>
    </source>
</evidence>
<reference evidence="2 3" key="1">
    <citation type="journal article" date="2013" name="J. Biotechnol.">
        <title>Establishment and interpretation of the genome sequence of the phytopathogenic fungus Rhizoctonia solani AG1-IB isolate 7/3/14.</title>
        <authorList>
            <person name="Wibberg D.W."/>
            <person name="Jelonek L.J."/>
            <person name="Rupp O.R."/>
            <person name="Hennig M.H."/>
            <person name="Eikmeyer F.E."/>
            <person name="Goesmann A.G."/>
            <person name="Hartmann A.H."/>
            <person name="Borriss R.B."/>
            <person name="Grosch R.G."/>
            <person name="Puehler A.P."/>
            <person name="Schlueter A.S."/>
        </authorList>
    </citation>
    <scope>NUCLEOTIDE SEQUENCE [LARGE SCALE GENOMIC DNA]</scope>
    <source>
        <strain evidence="3">AG1-IB / isolate 7/3/14</strain>
    </source>
</reference>
<dbReference type="AlphaFoldDB" id="M5BYA6"/>
<comment type="caution">
    <text evidence="2">The sequence shown here is derived from an EMBL/GenBank/DDBJ whole genome shotgun (WGS) entry which is preliminary data.</text>
</comment>
<evidence type="ECO:0000256" key="1">
    <source>
        <dbReference type="SAM" id="MobiDB-lite"/>
    </source>
</evidence>
<organism evidence="2 3">
    <name type="scientific">Thanatephorus cucumeris (strain AG1-IB / isolate 7/3/14)</name>
    <name type="common">Lettuce bottom rot fungus</name>
    <name type="synonym">Rhizoctonia solani</name>
    <dbReference type="NCBI Taxonomy" id="1108050"/>
    <lineage>
        <taxon>Eukaryota</taxon>
        <taxon>Fungi</taxon>
        <taxon>Dikarya</taxon>
        <taxon>Basidiomycota</taxon>
        <taxon>Agaricomycotina</taxon>
        <taxon>Agaricomycetes</taxon>
        <taxon>Cantharellales</taxon>
        <taxon>Ceratobasidiaceae</taxon>
        <taxon>Rhizoctonia</taxon>
        <taxon>Rhizoctonia solani AG-1</taxon>
    </lineage>
</organism>
<sequence>MLLRTLKIVYDTLNQKPEQVDQSPLALDKNSDTNDLQQPDLNMPGNFHSDFPEPKTCPSDENNVDSDVTDTDIDDLIAQLDETQFEEYVQESVEVPLFLLGFETTNLNAHLSS</sequence>